<keyword evidence="3" id="KW-1185">Reference proteome</keyword>
<protein>
    <submittedName>
        <fullName evidence="2">Uncharacterized protein</fullName>
    </submittedName>
</protein>
<keyword evidence="1" id="KW-0472">Membrane</keyword>
<dbReference type="Proteomes" id="UP000092460">
    <property type="component" value="Unassembled WGS sequence"/>
</dbReference>
<evidence type="ECO:0000313" key="2">
    <source>
        <dbReference type="EnsemblMetazoa" id="GPPI025345-PA"/>
    </source>
</evidence>
<proteinExistence type="predicted"/>
<dbReference type="EMBL" id="JXJN01011799">
    <property type="status" value="NOT_ANNOTATED_CDS"/>
    <property type="molecule type" value="Genomic_DNA"/>
</dbReference>
<evidence type="ECO:0000313" key="3">
    <source>
        <dbReference type="Proteomes" id="UP000092460"/>
    </source>
</evidence>
<dbReference type="VEuPathDB" id="VectorBase:GPPI025345"/>
<keyword evidence="1" id="KW-1133">Transmembrane helix</keyword>
<dbReference type="AlphaFoldDB" id="A0A1B0BC37"/>
<evidence type="ECO:0000256" key="1">
    <source>
        <dbReference type="SAM" id="Phobius"/>
    </source>
</evidence>
<name>A0A1B0BC37_9MUSC</name>
<dbReference type="EnsemblMetazoa" id="GPPI025345-RA">
    <property type="protein sequence ID" value="GPPI025345-PA"/>
    <property type="gene ID" value="GPPI025345"/>
</dbReference>
<feature type="transmembrane region" description="Helical" evidence="1">
    <location>
        <begin position="27"/>
        <end position="57"/>
    </location>
</feature>
<reference evidence="3" key="1">
    <citation type="submission" date="2015-01" db="EMBL/GenBank/DDBJ databases">
        <authorList>
            <person name="Aksoy S."/>
            <person name="Warren W."/>
            <person name="Wilson R.K."/>
        </authorList>
    </citation>
    <scope>NUCLEOTIDE SEQUENCE [LARGE SCALE GENOMIC DNA]</scope>
    <source>
        <strain evidence="3">IAEA</strain>
    </source>
</reference>
<keyword evidence="1" id="KW-0812">Transmembrane</keyword>
<accession>A0A1B0BC37</accession>
<organism evidence="2 3">
    <name type="scientific">Glossina palpalis gambiensis</name>
    <dbReference type="NCBI Taxonomy" id="67801"/>
    <lineage>
        <taxon>Eukaryota</taxon>
        <taxon>Metazoa</taxon>
        <taxon>Ecdysozoa</taxon>
        <taxon>Arthropoda</taxon>
        <taxon>Hexapoda</taxon>
        <taxon>Insecta</taxon>
        <taxon>Pterygota</taxon>
        <taxon>Neoptera</taxon>
        <taxon>Endopterygota</taxon>
        <taxon>Diptera</taxon>
        <taxon>Brachycera</taxon>
        <taxon>Muscomorpha</taxon>
        <taxon>Hippoboscoidea</taxon>
        <taxon>Glossinidae</taxon>
        <taxon>Glossina</taxon>
    </lineage>
</organism>
<reference evidence="2" key="2">
    <citation type="submission" date="2020-05" db="UniProtKB">
        <authorList>
            <consortium name="EnsemblMetazoa"/>
        </authorList>
    </citation>
    <scope>IDENTIFICATION</scope>
    <source>
        <strain evidence="2">IAEA</strain>
    </source>
</reference>
<sequence>MSLVLLNSYSYIERHPYMPTYLFTVELAIVAAVVAFYVCIISNAIINIITMMILLLVQIKNKGKIVFYLSP</sequence>